<dbReference type="InterPro" id="IPR017871">
    <property type="entry name" value="ABC_transporter-like_CS"/>
</dbReference>
<keyword evidence="2" id="KW-0547">Nucleotide-binding</keyword>
<comment type="caution">
    <text evidence="5">The sequence shown here is derived from an EMBL/GenBank/DDBJ whole genome shotgun (WGS) entry which is preliminary data.</text>
</comment>
<keyword evidence="3 5" id="KW-0067">ATP-binding</keyword>
<dbReference type="Gene3D" id="3.40.50.300">
    <property type="entry name" value="P-loop containing nucleotide triphosphate hydrolases"/>
    <property type="match status" value="1"/>
</dbReference>
<keyword evidence="6" id="KW-1185">Reference proteome</keyword>
<proteinExistence type="predicted"/>
<gene>
    <name evidence="5" type="ORF">FG383_13550</name>
</gene>
<evidence type="ECO:0000256" key="1">
    <source>
        <dbReference type="ARBA" id="ARBA00022448"/>
    </source>
</evidence>
<dbReference type="PANTHER" id="PTHR42781">
    <property type="entry name" value="SPERMIDINE/PUTRESCINE IMPORT ATP-BINDING PROTEIN POTA"/>
    <property type="match status" value="1"/>
</dbReference>
<name>A0A544T4F0_9BACI</name>
<dbReference type="RefSeq" id="WP_142607929.1">
    <property type="nucleotide sequence ID" value="NZ_VDGG01000028.1"/>
</dbReference>
<dbReference type="InterPro" id="IPR008995">
    <property type="entry name" value="Mo/tungstate-bd_C_term_dom"/>
</dbReference>
<dbReference type="Pfam" id="PF08402">
    <property type="entry name" value="TOBE_2"/>
    <property type="match status" value="1"/>
</dbReference>
<dbReference type="InterPro" id="IPR012340">
    <property type="entry name" value="NA-bd_OB-fold"/>
</dbReference>
<dbReference type="InterPro" id="IPR003439">
    <property type="entry name" value="ABC_transporter-like_ATP-bd"/>
</dbReference>
<dbReference type="InterPro" id="IPR003593">
    <property type="entry name" value="AAA+_ATPase"/>
</dbReference>
<dbReference type="SUPFAM" id="SSF52540">
    <property type="entry name" value="P-loop containing nucleoside triphosphate hydrolases"/>
    <property type="match status" value="1"/>
</dbReference>
<dbReference type="PROSITE" id="PS00211">
    <property type="entry name" value="ABC_TRANSPORTER_1"/>
    <property type="match status" value="1"/>
</dbReference>
<dbReference type="OrthoDB" id="9790614at2"/>
<dbReference type="GO" id="GO:0005524">
    <property type="term" value="F:ATP binding"/>
    <property type="evidence" value="ECO:0007669"/>
    <property type="project" value="UniProtKB-KW"/>
</dbReference>
<dbReference type="SMART" id="SM00382">
    <property type="entry name" value="AAA"/>
    <property type="match status" value="1"/>
</dbReference>
<evidence type="ECO:0000259" key="4">
    <source>
        <dbReference type="PROSITE" id="PS50893"/>
    </source>
</evidence>
<protein>
    <submittedName>
        <fullName evidence="5">ABC transporter ATP-binding protein</fullName>
    </submittedName>
</protein>
<dbReference type="SUPFAM" id="SSF50331">
    <property type="entry name" value="MOP-like"/>
    <property type="match status" value="1"/>
</dbReference>
<dbReference type="Gene3D" id="2.40.50.140">
    <property type="entry name" value="Nucleic acid-binding proteins"/>
    <property type="match status" value="1"/>
</dbReference>
<dbReference type="Gene3D" id="2.40.50.100">
    <property type="match status" value="1"/>
</dbReference>
<accession>A0A544T4F0</accession>
<dbReference type="GO" id="GO:0016887">
    <property type="term" value="F:ATP hydrolysis activity"/>
    <property type="evidence" value="ECO:0007669"/>
    <property type="project" value="InterPro"/>
</dbReference>
<evidence type="ECO:0000313" key="5">
    <source>
        <dbReference type="EMBL" id="TQR12296.1"/>
    </source>
</evidence>
<dbReference type="AlphaFoldDB" id="A0A544T4F0"/>
<dbReference type="InterPro" id="IPR013611">
    <property type="entry name" value="Transp-assoc_OB_typ2"/>
</dbReference>
<reference evidence="5 6" key="1">
    <citation type="submission" date="2019-05" db="EMBL/GenBank/DDBJ databases">
        <title>Psychrobacillus vulpis sp. nov., a new species isolated from feces of a red fox that inhabits in The Tablas de Daimiel Natural Park, Albacete, Spain.</title>
        <authorList>
            <person name="Rodriguez M."/>
            <person name="Reina J.C."/>
            <person name="Bejar V."/>
            <person name="Llamas I."/>
        </authorList>
    </citation>
    <scope>NUCLEOTIDE SEQUENCE [LARGE SCALE GENOMIC DNA]</scope>
    <source>
        <strain evidence="5 6">NHI-2</strain>
    </source>
</reference>
<organism evidence="5 6">
    <name type="scientific">Psychrobacillus soli</name>
    <dbReference type="NCBI Taxonomy" id="1543965"/>
    <lineage>
        <taxon>Bacteria</taxon>
        <taxon>Bacillati</taxon>
        <taxon>Bacillota</taxon>
        <taxon>Bacilli</taxon>
        <taxon>Bacillales</taxon>
        <taxon>Bacillaceae</taxon>
        <taxon>Psychrobacillus</taxon>
    </lineage>
</organism>
<dbReference type="PROSITE" id="PS50893">
    <property type="entry name" value="ABC_TRANSPORTER_2"/>
    <property type="match status" value="1"/>
</dbReference>
<dbReference type="PANTHER" id="PTHR42781:SF4">
    <property type="entry name" value="SPERMIDINE_PUTRESCINE IMPORT ATP-BINDING PROTEIN POTA"/>
    <property type="match status" value="1"/>
</dbReference>
<dbReference type="FunFam" id="3.40.50.300:FF:000042">
    <property type="entry name" value="Maltose/maltodextrin ABC transporter, ATP-binding protein"/>
    <property type="match status" value="1"/>
</dbReference>
<sequence>MSTRLQHVKKTFDGFQALKGIDLTIEDGEFVAIVGPSGCGKTTLLRLIAGFETPTEGSIYMNDELVANANNSMPPEKRNLGMVFQAFALWPHMKVKEQVAFPLKYHRFVTSSLHKNKTKRVEEMLSLVGLQDFAERMPGDLSGGQKQRVAIARALAPSPALLLMDEPLSSLDAKLRIELRNEIQTIHRKTNTSIVYVTHDQSEALAMADKIVVMNNGKIEQIGTPKEIYFTPKTEFVAKFIGKANVLNGKWRENYFFPLKDETVKWQIPDITEDMKRQSKCPIRPEQLTLSKKGNGIPGGVRNVLFQGREIHFTVDTGTNTIDVIESIHASFQVGDRVVVLPK</sequence>
<dbReference type="GO" id="GO:0043190">
    <property type="term" value="C:ATP-binding cassette (ABC) transporter complex"/>
    <property type="evidence" value="ECO:0007669"/>
    <property type="project" value="InterPro"/>
</dbReference>
<dbReference type="Proteomes" id="UP000318937">
    <property type="component" value="Unassembled WGS sequence"/>
</dbReference>
<dbReference type="EMBL" id="VDGG01000028">
    <property type="protein sequence ID" value="TQR12296.1"/>
    <property type="molecule type" value="Genomic_DNA"/>
</dbReference>
<evidence type="ECO:0000256" key="2">
    <source>
        <dbReference type="ARBA" id="ARBA00022741"/>
    </source>
</evidence>
<dbReference type="InterPro" id="IPR027417">
    <property type="entry name" value="P-loop_NTPase"/>
</dbReference>
<dbReference type="Pfam" id="PF00005">
    <property type="entry name" value="ABC_tran"/>
    <property type="match status" value="1"/>
</dbReference>
<keyword evidence="1" id="KW-0813">Transport</keyword>
<dbReference type="GO" id="GO:0140359">
    <property type="term" value="F:ABC-type transporter activity"/>
    <property type="evidence" value="ECO:0007669"/>
    <property type="project" value="UniProtKB-ARBA"/>
</dbReference>
<evidence type="ECO:0000256" key="3">
    <source>
        <dbReference type="ARBA" id="ARBA00022840"/>
    </source>
</evidence>
<dbReference type="InterPro" id="IPR050093">
    <property type="entry name" value="ABC_SmlMolc_Importer"/>
</dbReference>
<feature type="domain" description="ABC transporter" evidence="4">
    <location>
        <begin position="3"/>
        <end position="241"/>
    </location>
</feature>
<evidence type="ECO:0000313" key="6">
    <source>
        <dbReference type="Proteomes" id="UP000318937"/>
    </source>
</evidence>